<organism evidence="4 5">
    <name type="scientific">Ceratina calcarata</name>
    <dbReference type="NCBI Taxonomy" id="156304"/>
    <lineage>
        <taxon>Eukaryota</taxon>
        <taxon>Metazoa</taxon>
        <taxon>Ecdysozoa</taxon>
        <taxon>Arthropoda</taxon>
        <taxon>Hexapoda</taxon>
        <taxon>Insecta</taxon>
        <taxon>Pterygota</taxon>
        <taxon>Neoptera</taxon>
        <taxon>Endopterygota</taxon>
        <taxon>Hymenoptera</taxon>
        <taxon>Apocrita</taxon>
        <taxon>Aculeata</taxon>
        <taxon>Apoidea</taxon>
        <taxon>Anthophila</taxon>
        <taxon>Apidae</taxon>
        <taxon>Ceratina</taxon>
        <taxon>Zadontomerus</taxon>
    </lineage>
</organism>
<dbReference type="InterPro" id="IPR036282">
    <property type="entry name" value="Glutathione-S-Trfase_C_sf"/>
</dbReference>
<dbReference type="Gene3D" id="1.20.1050.10">
    <property type="match status" value="1"/>
</dbReference>
<dbReference type="RefSeq" id="XP_026675010.1">
    <property type="nucleotide sequence ID" value="XM_026819209.1"/>
</dbReference>
<dbReference type="SUPFAM" id="SSF52833">
    <property type="entry name" value="Thioredoxin-like"/>
    <property type="match status" value="1"/>
</dbReference>
<dbReference type="PANTHER" id="PTHR43969">
    <property type="entry name" value="GLUTATHIONE S TRANSFERASE D10, ISOFORM A-RELATED"/>
    <property type="match status" value="1"/>
</dbReference>
<evidence type="ECO:0000259" key="2">
    <source>
        <dbReference type="PROSITE" id="PS50404"/>
    </source>
</evidence>
<evidence type="ECO:0000313" key="4">
    <source>
        <dbReference type="Proteomes" id="UP000694925"/>
    </source>
</evidence>
<sequence>MPIDFYQVPGSAPCRAVALASAALGVDLNFKICNLMEGDHMKPEFLKINPQHTIPTIDDNGFHLWESRAIMTYLADQYGKNDSLYPKDPKKRAIVNQRLYFDALTLYKAFGDYYYPIVFSKAPKDETKYKAIGEALGFLEKFLEGQNYVAGNNMTLADLSVVATLSTLEAMDYDCSKFKNICRWYARIKSEAPKYEEYNAAGVKAFKVLVNEMMKK</sequence>
<name>A0AAJ7WG31_9HYME</name>
<dbReference type="Pfam" id="PF00043">
    <property type="entry name" value="GST_C"/>
    <property type="match status" value="1"/>
</dbReference>
<dbReference type="PROSITE" id="PS50405">
    <property type="entry name" value="GST_CTER"/>
    <property type="match status" value="1"/>
</dbReference>
<keyword evidence="4" id="KW-1185">Reference proteome</keyword>
<dbReference type="InterPro" id="IPR036249">
    <property type="entry name" value="Thioredoxin-like_sf"/>
</dbReference>
<dbReference type="PANTHER" id="PTHR43969:SF9">
    <property type="entry name" value="GLUTATHIONE S TRANSFERASE D10, ISOFORM A-RELATED"/>
    <property type="match status" value="1"/>
</dbReference>
<comment type="subunit">
    <text evidence="1">Homodimer.</text>
</comment>
<dbReference type="Proteomes" id="UP000694925">
    <property type="component" value="Unplaced"/>
</dbReference>
<dbReference type="Gene3D" id="3.40.30.10">
    <property type="entry name" value="Glutaredoxin"/>
    <property type="match status" value="1"/>
</dbReference>
<gene>
    <name evidence="5" type="primary">LOC108631829</name>
</gene>
<feature type="domain" description="GST C-terminal" evidence="3">
    <location>
        <begin position="88"/>
        <end position="216"/>
    </location>
</feature>
<evidence type="ECO:0000256" key="1">
    <source>
        <dbReference type="ARBA" id="ARBA00011738"/>
    </source>
</evidence>
<dbReference type="KEGG" id="ccal:108631829"/>
<dbReference type="SUPFAM" id="SSF47616">
    <property type="entry name" value="GST C-terminal domain-like"/>
    <property type="match status" value="1"/>
</dbReference>
<reference evidence="5" key="1">
    <citation type="submission" date="2025-08" db="UniProtKB">
        <authorList>
            <consortium name="RefSeq"/>
        </authorList>
    </citation>
    <scope>IDENTIFICATION</scope>
    <source>
        <tissue evidence="5">Whole body</tissue>
    </source>
</reference>
<dbReference type="InterPro" id="IPR004046">
    <property type="entry name" value="GST_C"/>
</dbReference>
<evidence type="ECO:0000259" key="3">
    <source>
        <dbReference type="PROSITE" id="PS50405"/>
    </source>
</evidence>
<dbReference type="PROSITE" id="PS51354">
    <property type="entry name" value="GLUTAREDOXIN_2"/>
    <property type="match status" value="1"/>
</dbReference>
<dbReference type="PROSITE" id="PS50404">
    <property type="entry name" value="GST_NTER"/>
    <property type="match status" value="1"/>
</dbReference>
<dbReference type="Pfam" id="PF13417">
    <property type="entry name" value="GST_N_3"/>
    <property type="match status" value="1"/>
</dbReference>
<accession>A0AAJ7WG31</accession>
<dbReference type="CDD" id="cd03177">
    <property type="entry name" value="GST_C_Delta_Epsilon"/>
    <property type="match status" value="1"/>
</dbReference>
<dbReference type="SFLD" id="SFLDS00019">
    <property type="entry name" value="Glutathione_Transferase_(cytos"/>
    <property type="match status" value="1"/>
</dbReference>
<evidence type="ECO:0000313" key="5">
    <source>
        <dbReference type="RefSeq" id="XP_026675010.1"/>
    </source>
</evidence>
<dbReference type="CDD" id="cd03045">
    <property type="entry name" value="GST_N_Delta_Epsilon"/>
    <property type="match status" value="1"/>
</dbReference>
<dbReference type="SFLD" id="SFLDG01153">
    <property type="entry name" value="Main.4:_Theta-like"/>
    <property type="match status" value="1"/>
</dbReference>
<feature type="domain" description="GST N-terminal" evidence="2">
    <location>
        <begin position="1"/>
        <end position="82"/>
    </location>
</feature>
<dbReference type="GO" id="GO:0006749">
    <property type="term" value="P:glutathione metabolic process"/>
    <property type="evidence" value="ECO:0007669"/>
    <property type="project" value="TreeGrafter"/>
</dbReference>
<dbReference type="SFLD" id="SFLDG00358">
    <property type="entry name" value="Main_(cytGST)"/>
    <property type="match status" value="1"/>
</dbReference>
<dbReference type="FunFam" id="3.40.30.10:FF:000034">
    <property type="entry name" value="glutathione S-transferase 1"/>
    <property type="match status" value="1"/>
</dbReference>
<protein>
    <submittedName>
        <fullName evidence="5">Glutathione S-transferase 1-like</fullName>
    </submittedName>
</protein>
<dbReference type="AlphaFoldDB" id="A0AAJ7WG31"/>
<dbReference type="InterPro" id="IPR004045">
    <property type="entry name" value="Glutathione_S-Trfase_N"/>
</dbReference>
<proteinExistence type="predicted"/>
<dbReference type="FunFam" id="1.20.1050.10:FF:000007">
    <property type="entry name" value="Glutathione S-transferase 1-1"/>
    <property type="match status" value="1"/>
</dbReference>
<dbReference type="GeneID" id="108631829"/>
<dbReference type="GO" id="GO:0004364">
    <property type="term" value="F:glutathione transferase activity"/>
    <property type="evidence" value="ECO:0007669"/>
    <property type="project" value="TreeGrafter"/>
</dbReference>
<dbReference type="InterPro" id="IPR040079">
    <property type="entry name" value="Glutathione_S-Trfase"/>
</dbReference>
<dbReference type="InterPro" id="IPR010987">
    <property type="entry name" value="Glutathione-S-Trfase_C-like"/>
</dbReference>